<evidence type="ECO:0000313" key="3">
    <source>
        <dbReference type="Proteomes" id="UP001179952"/>
    </source>
</evidence>
<organism evidence="2 3">
    <name type="scientific">Acorus gramineus</name>
    <name type="common">Dwarf sweet flag</name>
    <dbReference type="NCBI Taxonomy" id="55184"/>
    <lineage>
        <taxon>Eukaryota</taxon>
        <taxon>Viridiplantae</taxon>
        <taxon>Streptophyta</taxon>
        <taxon>Embryophyta</taxon>
        <taxon>Tracheophyta</taxon>
        <taxon>Spermatophyta</taxon>
        <taxon>Magnoliopsida</taxon>
        <taxon>Liliopsida</taxon>
        <taxon>Acoraceae</taxon>
        <taxon>Acorus</taxon>
    </lineage>
</organism>
<gene>
    <name evidence="2" type="ORF">QJS04_geneDACA017112</name>
</gene>
<feature type="region of interest" description="Disordered" evidence="1">
    <location>
        <begin position="214"/>
        <end position="247"/>
    </location>
</feature>
<accession>A0AAV9AWR9</accession>
<name>A0AAV9AWR9_ACOGR</name>
<proteinExistence type="predicted"/>
<dbReference type="Proteomes" id="UP001179952">
    <property type="component" value="Unassembled WGS sequence"/>
</dbReference>
<dbReference type="AlphaFoldDB" id="A0AAV9AWR9"/>
<comment type="caution">
    <text evidence="2">The sequence shown here is derived from an EMBL/GenBank/DDBJ whole genome shotgun (WGS) entry which is preliminary data.</text>
</comment>
<keyword evidence="3" id="KW-1185">Reference proteome</keyword>
<evidence type="ECO:0000256" key="1">
    <source>
        <dbReference type="SAM" id="MobiDB-lite"/>
    </source>
</evidence>
<reference evidence="2" key="1">
    <citation type="journal article" date="2023" name="Nat. Commun.">
        <title>Diploid and tetraploid genomes of Acorus and the evolution of monocots.</title>
        <authorList>
            <person name="Ma L."/>
            <person name="Liu K.W."/>
            <person name="Li Z."/>
            <person name="Hsiao Y.Y."/>
            <person name="Qi Y."/>
            <person name="Fu T."/>
            <person name="Tang G.D."/>
            <person name="Zhang D."/>
            <person name="Sun W.H."/>
            <person name="Liu D.K."/>
            <person name="Li Y."/>
            <person name="Chen G.Z."/>
            <person name="Liu X.D."/>
            <person name="Liao X.Y."/>
            <person name="Jiang Y.T."/>
            <person name="Yu X."/>
            <person name="Hao Y."/>
            <person name="Huang J."/>
            <person name="Zhao X.W."/>
            <person name="Ke S."/>
            <person name="Chen Y.Y."/>
            <person name="Wu W.L."/>
            <person name="Hsu J.L."/>
            <person name="Lin Y.F."/>
            <person name="Huang M.D."/>
            <person name="Li C.Y."/>
            <person name="Huang L."/>
            <person name="Wang Z.W."/>
            <person name="Zhao X."/>
            <person name="Zhong W.Y."/>
            <person name="Peng D.H."/>
            <person name="Ahmad S."/>
            <person name="Lan S."/>
            <person name="Zhang J.S."/>
            <person name="Tsai W.C."/>
            <person name="Van de Peer Y."/>
            <person name="Liu Z.J."/>
        </authorList>
    </citation>
    <scope>NUCLEOTIDE SEQUENCE</scope>
    <source>
        <strain evidence="2">SCP</strain>
    </source>
</reference>
<reference evidence="2" key="2">
    <citation type="submission" date="2023-06" db="EMBL/GenBank/DDBJ databases">
        <authorList>
            <person name="Ma L."/>
            <person name="Liu K.-W."/>
            <person name="Li Z."/>
            <person name="Hsiao Y.-Y."/>
            <person name="Qi Y."/>
            <person name="Fu T."/>
            <person name="Tang G."/>
            <person name="Zhang D."/>
            <person name="Sun W.-H."/>
            <person name="Liu D.-K."/>
            <person name="Li Y."/>
            <person name="Chen G.-Z."/>
            <person name="Liu X.-D."/>
            <person name="Liao X.-Y."/>
            <person name="Jiang Y.-T."/>
            <person name="Yu X."/>
            <person name="Hao Y."/>
            <person name="Huang J."/>
            <person name="Zhao X.-W."/>
            <person name="Ke S."/>
            <person name="Chen Y.-Y."/>
            <person name="Wu W.-L."/>
            <person name="Hsu J.-L."/>
            <person name="Lin Y.-F."/>
            <person name="Huang M.-D."/>
            <person name="Li C.-Y."/>
            <person name="Huang L."/>
            <person name="Wang Z.-W."/>
            <person name="Zhao X."/>
            <person name="Zhong W.-Y."/>
            <person name="Peng D.-H."/>
            <person name="Ahmad S."/>
            <person name="Lan S."/>
            <person name="Zhang J.-S."/>
            <person name="Tsai W.-C."/>
            <person name="Van De Peer Y."/>
            <person name="Liu Z.-J."/>
        </authorList>
    </citation>
    <scope>NUCLEOTIDE SEQUENCE</scope>
    <source>
        <strain evidence="2">SCP</strain>
        <tissue evidence="2">Leaves</tissue>
    </source>
</reference>
<feature type="compositionally biased region" description="Basic and acidic residues" evidence="1">
    <location>
        <begin position="230"/>
        <end position="243"/>
    </location>
</feature>
<dbReference type="EMBL" id="JAUJYN010000006">
    <property type="protein sequence ID" value="KAK1268580.1"/>
    <property type="molecule type" value="Genomic_DNA"/>
</dbReference>
<protein>
    <submittedName>
        <fullName evidence="2">Uncharacterized protein</fullName>
    </submittedName>
</protein>
<evidence type="ECO:0000313" key="2">
    <source>
        <dbReference type="EMBL" id="KAK1268580.1"/>
    </source>
</evidence>
<sequence>MKGVDKRKVLHPQPDTRTGCEAHIVIIYQSSVQVDAISDLGRRFQQLSHGLIQVASKASETDHSTELLKRRTKEIMEEVEIDLRTSSQNLQDDNEQHEVESNLNNEIAKGFKRRGKKTVGGKPQKRWIGALEKGSRGQSSQTQRVSQHASHIAIESPQTFAQGMRAPIVGNYDSSQGMTSMTQLLQIYEVTGLFSSLYIKGYAKLSNTQKVEWNNSGAPSRDVPPNITHGRADKEDRRPPKPTEEDELGLRRGAVGRRWWRGRRRRKAVVMGFERGAVVRAFEELGELE</sequence>